<proteinExistence type="predicted"/>
<evidence type="ECO:0000313" key="1">
    <source>
        <dbReference type="EMBL" id="VAY88118.1"/>
    </source>
</evidence>
<dbReference type="AlphaFoldDB" id="A0A3B1E7L3"/>
<name>A0A3B1E7L3_9ZZZZ</name>
<evidence type="ECO:0008006" key="2">
    <source>
        <dbReference type="Google" id="ProtNLM"/>
    </source>
</evidence>
<protein>
    <recommendedName>
        <fullName evidence="2">Fibrobacter succinogenes major paralogous domain-containing protein</fullName>
    </recommendedName>
</protein>
<reference evidence="1" key="1">
    <citation type="submission" date="2018-10" db="EMBL/GenBank/DDBJ databases">
        <authorList>
            <person name="Aoki K."/>
        </authorList>
    </citation>
    <scope>NUCLEOTIDE SEQUENCE</scope>
</reference>
<sequence length="65" mass="7106">MKLPSAGCRSRYSGSLCDQGYGYLWSSSFSGLSPKSLRFYSTGADLSNFTKQPTGLSVRCIKDKI</sequence>
<dbReference type="EMBL" id="UOYO01000047">
    <property type="protein sequence ID" value="VAY88118.1"/>
    <property type="molecule type" value="Genomic_DNA"/>
</dbReference>
<accession>A0A3B1E7L3</accession>
<organism evidence="1">
    <name type="scientific">hydrothermal vent metagenome</name>
    <dbReference type="NCBI Taxonomy" id="652676"/>
    <lineage>
        <taxon>unclassified sequences</taxon>
        <taxon>metagenomes</taxon>
        <taxon>ecological metagenomes</taxon>
    </lineage>
</organism>
<gene>
    <name evidence="1" type="ORF">MNB_ARC-1_1298</name>
</gene>